<dbReference type="GO" id="GO:0000981">
    <property type="term" value="F:DNA-binding transcription factor activity, RNA polymerase II-specific"/>
    <property type="evidence" value="ECO:0007669"/>
    <property type="project" value="InterPro"/>
</dbReference>
<keyword evidence="4 5" id="KW-0539">Nucleus</keyword>
<feature type="DNA-binding region" description="Homeobox" evidence="5">
    <location>
        <begin position="49"/>
        <end position="108"/>
    </location>
</feature>
<feature type="domain" description="Homeobox" evidence="8">
    <location>
        <begin position="205"/>
        <end position="264"/>
    </location>
</feature>
<keyword evidence="3 5" id="KW-0371">Homeobox</keyword>
<dbReference type="AlphaFoldDB" id="A0AAD8DRM8"/>
<dbReference type="PRINTS" id="PR00024">
    <property type="entry name" value="HOMEOBOX"/>
</dbReference>
<evidence type="ECO:0000313" key="9">
    <source>
        <dbReference type="EMBL" id="KAJ8718966.1"/>
    </source>
</evidence>
<proteinExistence type="predicted"/>
<dbReference type="Pfam" id="PF00046">
    <property type="entry name" value="Homeodomain"/>
    <property type="match status" value="3"/>
</dbReference>
<gene>
    <name evidence="9" type="ORF">PYW07_016522</name>
</gene>
<evidence type="ECO:0000256" key="1">
    <source>
        <dbReference type="ARBA" id="ARBA00004123"/>
    </source>
</evidence>
<feature type="compositionally biased region" description="Low complexity" evidence="7">
    <location>
        <begin position="189"/>
        <end position="198"/>
    </location>
</feature>
<evidence type="ECO:0000256" key="2">
    <source>
        <dbReference type="ARBA" id="ARBA00023125"/>
    </source>
</evidence>
<accession>A0AAD8DRM8</accession>
<evidence type="ECO:0000259" key="8">
    <source>
        <dbReference type="PROSITE" id="PS50071"/>
    </source>
</evidence>
<dbReference type="GO" id="GO:0005634">
    <property type="term" value="C:nucleus"/>
    <property type="evidence" value="ECO:0007669"/>
    <property type="project" value="UniProtKB-SubCell"/>
</dbReference>
<dbReference type="InterPro" id="IPR020479">
    <property type="entry name" value="HD_metazoa"/>
</dbReference>
<comment type="subcellular location">
    <subcellularLocation>
        <location evidence="1 5 6">Nucleus</location>
    </subcellularLocation>
</comment>
<reference evidence="9" key="1">
    <citation type="submission" date="2023-03" db="EMBL/GenBank/DDBJ databases">
        <title>Chromosome-level genomes of two armyworms, Mythimna separata and Mythimna loreyi, provide insights into the biosynthesis and reception of sex pheromones.</title>
        <authorList>
            <person name="Zhao H."/>
        </authorList>
    </citation>
    <scope>NUCLEOTIDE SEQUENCE</scope>
    <source>
        <strain evidence="9">BeijingLab</strain>
        <tissue evidence="9">Pupa</tissue>
    </source>
</reference>
<feature type="domain" description="Homeobox" evidence="8">
    <location>
        <begin position="47"/>
        <end position="107"/>
    </location>
</feature>
<name>A0AAD8DRM8_MYTSE</name>
<evidence type="ECO:0000256" key="5">
    <source>
        <dbReference type="PROSITE-ProRule" id="PRU00108"/>
    </source>
</evidence>
<dbReference type="GO" id="GO:0007420">
    <property type="term" value="P:brain development"/>
    <property type="evidence" value="ECO:0007669"/>
    <property type="project" value="TreeGrafter"/>
</dbReference>
<dbReference type="Proteomes" id="UP001231518">
    <property type="component" value="Chromosome 8"/>
</dbReference>
<evidence type="ECO:0000256" key="4">
    <source>
        <dbReference type="ARBA" id="ARBA00023242"/>
    </source>
</evidence>
<dbReference type="SMART" id="SM00389">
    <property type="entry name" value="HOX"/>
    <property type="match status" value="3"/>
</dbReference>
<dbReference type="InterPro" id="IPR001356">
    <property type="entry name" value="HD"/>
</dbReference>
<organism evidence="9 10">
    <name type="scientific">Mythimna separata</name>
    <name type="common">Oriental armyworm</name>
    <name type="synonym">Pseudaletia separata</name>
    <dbReference type="NCBI Taxonomy" id="271217"/>
    <lineage>
        <taxon>Eukaryota</taxon>
        <taxon>Metazoa</taxon>
        <taxon>Ecdysozoa</taxon>
        <taxon>Arthropoda</taxon>
        <taxon>Hexapoda</taxon>
        <taxon>Insecta</taxon>
        <taxon>Pterygota</taxon>
        <taxon>Neoptera</taxon>
        <taxon>Endopterygota</taxon>
        <taxon>Lepidoptera</taxon>
        <taxon>Glossata</taxon>
        <taxon>Ditrysia</taxon>
        <taxon>Noctuoidea</taxon>
        <taxon>Noctuidae</taxon>
        <taxon>Noctuinae</taxon>
        <taxon>Hadenini</taxon>
        <taxon>Mythimna</taxon>
    </lineage>
</organism>
<dbReference type="GO" id="GO:0030182">
    <property type="term" value="P:neuron differentiation"/>
    <property type="evidence" value="ECO:0007669"/>
    <property type="project" value="TreeGrafter"/>
</dbReference>
<evidence type="ECO:0000256" key="6">
    <source>
        <dbReference type="RuleBase" id="RU000682"/>
    </source>
</evidence>
<keyword evidence="10" id="KW-1185">Reference proteome</keyword>
<evidence type="ECO:0000256" key="3">
    <source>
        <dbReference type="ARBA" id="ARBA00023155"/>
    </source>
</evidence>
<feature type="domain" description="Homeobox" evidence="8">
    <location>
        <begin position="126"/>
        <end position="186"/>
    </location>
</feature>
<dbReference type="PANTHER" id="PTHR24339">
    <property type="entry name" value="HOMEOBOX PROTEIN EMX-RELATED"/>
    <property type="match status" value="1"/>
</dbReference>
<dbReference type="PROSITE" id="PS00027">
    <property type="entry name" value="HOMEOBOX_1"/>
    <property type="match status" value="3"/>
</dbReference>
<comment type="caution">
    <text evidence="9">The sequence shown here is derived from an EMBL/GenBank/DDBJ whole genome shotgun (WGS) entry which is preliminary data.</text>
</comment>
<keyword evidence="2 5" id="KW-0238">DNA-binding</keyword>
<dbReference type="InterPro" id="IPR017970">
    <property type="entry name" value="Homeobox_CS"/>
</dbReference>
<dbReference type="EMBL" id="JARGEI010000015">
    <property type="protein sequence ID" value="KAJ8718966.1"/>
    <property type="molecule type" value="Genomic_DNA"/>
</dbReference>
<dbReference type="GO" id="GO:0000978">
    <property type="term" value="F:RNA polymerase II cis-regulatory region sequence-specific DNA binding"/>
    <property type="evidence" value="ECO:0007669"/>
    <property type="project" value="TreeGrafter"/>
</dbReference>
<evidence type="ECO:0000313" key="10">
    <source>
        <dbReference type="Proteomes" id="UP001231518"/>
    </source>
</evidence>
<dbReference type="SUPFAM" id="SSF46689">
    <property type="entry name" value="Homeodomain-like"/>
    <property type="match status" value="3"/>
</dbReference>
<feature type="region of interest" description="Disordered" evidence="7">
    <location>
        <begin position="185"/>
        <end position="207"/>
    </location>
</feature>
<dbReference type="PROSITE" id="PS50071">
    <property type="entry name" value="HOMEOBOX_2"/>
    <property type="match status" value="3"/>
</dbReference>
<dbReference type="InterPro" id="IPR009057">
    <property type="entry name" value="Homeodomain-like_sf"/>
</dbReference>
<dbReference type="PANTHER" id="PTHR24339:SF28">
    <property type="entry name" value="E5-RELATED"/>
    <property type="match status" value="1"/>
</dbReference>
<dbReference type="Gene3D" id="1.10.10.60">
    <property type="entry name" value="Homeodomain-like"/>
    <property type="match status" value="3"/>
</dbReference>
<feature type="DNA-binding region" description="Homeobox" evidence="5">
    <location>
        <begin position="128"/>
        <end position="187"/>
    </location>
</feature>
<evidence type="ECO:0000256" key="7">
    <source>
        <dbReference type="SAM" id="MobiDB-lite"/>
    </source>
</evidence>
<protein>
    <recommendedName>
        <fullName evidence="8">Homeobox domain-containing protein</fullName>
    </recommendedName>
</protein>
<sequence>MMQNLLLTSFTPLKNKNEITCWENRPFQTVWPENVQQNKKDITKTIKKRKRVRTAFTTQQIEALEKIYSSNKYVSSKERAAIANTLKISDRTVKIWFQNRRMKAKKESYESSCDSTNESDITKTIKKHKRFRTAFKTQQIEALEKIYSSNKYVSSGERAAIANSLKICDRSVKIWFQNRRRKAKRESSESSCDSSNDSDITKPIKKRKRVRTAFKTQQIEALEKIYSTYNYVSSAERAEIANRLKISERSVKIWFQNKRSKAKR</sequence>
<dbReference type="InterPro" id="IPR050877">
    <property type="entry name" value="EMX-VAX-Noto_Homeobox_TFs"/>
</dbReference>
<dbReference type="CDD" id="cd00086">
    <property type="entry name" value="homeodomain"/>
    <property type="match status" value="3"/>
</dbReference>